<dbReference type="PANTHER" id="PTHR33877:SF1">
    <property type="entry name" value="TYPE IV METHYL-DIRECTED RESTRICTION ENZYME ECOKMCRA"/>
    <property type="match status" value="1"/>
</dbReference>
<geneLocation type="plasmid" evidence="3">
    <name>pmsr2c</name>
</geneLocation>
<dbReference type="GO" id="GO:0004519">
    <property type="term" value="F:endonuclease activity"/>
    <property type="evidence" value="ECO:0007669"/>
    <property type="project" value="UniProtKB-KW"/>
</dbReference>
<dbReference type="PANTHER" id="PTHR33877">
    <property type="entry name" value="SLL1193 PROTEIN"/>
    <property type="match status" value="1"/>
</dbReference>
<gene>
    <name evidence="2" type="ORF">CTZ24_24335</name>
    <name evidence="1" type="ORF">Q3404_07935</name>
</gene>
<dbReference type="CDD" id="cd00085">
    <property type="entry name" value="HNHc"/>
    <property type="match status" value="2"/>
</dbReference>
<dbReference type="Gene3D" id="1.10.30.50">
    <property type="match status" value="2"/>
</dbReference>
<accession>A0AAP9KS91</accession>
<evidence type="ECO:0000313" key="1">
    <source>
        <dbReference type="EMBL" id="MDO6406501.1"/>
    </source>
</evidence>
<dbReference type="KEGG" id="ppho:CTZ24_24335"/>
<dbReference type="Proteomes" id="UP000424872">
    <property type="component" value="Plasmid pMSR2C"/>
</dbReference>
<keyword evidence="1" id="KW-0378">Hydrolase</keyword>
<dbReference type="InterPro" id="IPR003615">
    <property type="entry name" value="HNH_nuc"/>
</dbReference>
<proteinExistence type="predicted"/>
<keyword evidence="1" id="KW-0255">Endonuclease</keyword>
<dbReference type="EMBL" id="JAUOOM010000006">
    <property type="protein sequence ID" value="MDO6406501.1"/>
    <property type="molecule type" value="Genomic_DNA"/>
</dbReference>
<sequence>MRFIENTDQFRYENAELQPFPENLDDDKKTNGFAPAVRDHFLSLLPQVTINEEVDVILCPWCLEFTGHHATQVDHIIPKQIFLRYQLYKNRNRLHSNTNIKLELEKYLHDTDNLIICCNKCNNEKGDDFPKKSTMDDAIEFHRPALSDLSHLERKTQLAWEIMSVYMPQGDKKLFSYLAKWNEMTLSEGILTNNLLNEGEKQIRAWRAPGSGMPFKAHQVFEELVNHQLRADLNNWTGRLCFYCLGVYQDMAFQIDHIDSRLKGRNCLINNTDYNLLAVCRGCNGAKSDNIITERFLVSRIEERIERGWPGIESAGWHPTLSKEQTILRAHDIQKKLLNLHLYKRPTEGEINKFIKESEVAIRARKNKSKTMEIEE</sequence>
<keyword evidence="1" id="KW-0540">Nuclease</keyword>
<reference evidence="1" key="3">
    <citation type="submission" date="2023-07" db="EMBL/GenBank/DDBJ databases">
        <title>The extreme plant-growth-promoting properties of Pantoea phytobeneficialis PF55 revealed by functional and genomic analysis.</title>
        <authorList>
            <person name="Nascimento F.X."/>
            <person name="Marcio R.J."/>
        </authorList>
    </citation>
    <scope>NUCLEOTIDE SEQUENCE</scope>
    <source>
        <strain evidence="1">PF55</strain>
    </source>
</reference>
<reference evidence="2" key="2">
    <citation type="journal article" date="2020" name="Environ. Microbiol.">
        <title>The extreme plant-growth-promoting properties of Pantoea phytobeneficialis MSR2 revealed by functional and genomic analysis.</title>
        <authorList>
            <person name="Nascimento F.X."/>
            <person name="Hernandez A.G."/>
            <person name="Glick B.R."/>
            <person name="Rossi M.J."/>
        </authorList>
    </citation>
    <scope>NUCLEOTIDE SEQUENCE</scope>
    <source>
        <strain evidence="2">MSR2</strain>
    </source>
</reference>
<keyword evidence="2" id="KW-0614">Plasmid</keyword>
<evidence type="ECO:0000313" key="3">
    <source>
        <dbReference type="Proteomes" id="UP000424872"/>
    </source>
</evidence>
<keyword evidence="4" id="KW-1185">Reference proteome</keyword>
<organism evidence="2 3">
    <name type="scientific">Pantoea phytobeneficialis</name>
    <dbReference type="NCBI Taxonomy" id="2052056"/>
    <lineage>
        <taxon>Bacteria</taxon>
        <taxon>Pseudomonadati</taxon>
        <taxon>Pseudomonadota</taxon>
        <taxon>Gammaproteobacteria</taxon>
        <taxon>Enterobacterales</taxon>
        <taxon>Erwiniaceae</taxon>
        <taxon>Pantoea</taxon>
    </lineage>
</organism>
<evidence type="ECO:0000313" key="2">
    <source>
        <dbReference type="EMBL" id="QGR09597.1"/>
    </source>
</evidence>
<evidence type="ECO:0000313" key="4">
    <source>
        <dbReference type="Proteomes" id="UP001171299"/>
    </source>
</evidence>
<geneLocation type="plasmid" evidence="2">
    <name>pMSR2C</name>
</geneLocation>
<dbReference type="Proteomes" id="UP001171299">
    <property type="component" value="Unassembled WGS sequence"/>
</dbReference>
<protein>
    <submittedName>
        <fullName evidence="1">HNH endonuclease signature motif containing protein</fullName>
    </submittedName>
</protein>
<dbReference type="RefSeq" id="WP_208726999.1">
    <property type="nucleotide sequence ID" value="NZ_CP024639.1"/>
</dbReference>
<dbReference type="InterPro" id="IPR052892">
    <property type="entry name" value="NA-targeting_endonuclease"/>
</dbReference>
<reference evidence="3" key="1">
    <citation type="submission" date="2017-11" db="EMBL/GenBank/DDBJ databases">
        <title>Genome sequence of Pantoea sp. MSR2.</title>
        <authorList>
            <person name="Nascimento F.X."/>
        </authorList>
    </citation>
    <scope>NUCLEOTIDE SEQUENCE [LARGE SCALE GENOMIC DNA]</scope>
    <source>
        <strain evidence="3">MSR2</strain>
        <plasmid evidence="3">pmsr2c</plasmid>
    </source>
</reference>
<dbReference type="AlphaFoldDB" id="A0AAP9KS91"/>
<dbReference type="EMBL" id="CP024639">
    <property type="protein sequence ID" value="QGR09597.1"/>
    <property type="molecule type" value="Genomic_DNA"/>
</dbReference>
<name>A0AAP9KS91_9GAMM</name>